<dbReference type="AlphaFoldDB" id="A0A074XWK9"/>
<protein>
    <submittedName>
        <fullName evidence="2">Uncharacterized protein</fullName>
    </submittedName>
</protein>
<evidence type="ECO:0000313" key="3">
    <source>
        <dbReference type="Proteomes" id="UP000030706"/>
    </source>
</evidence>
<evidence type="ECO:0000256" key="1">
    <source>
        <dbReference type="SAM" id="MobiDB-lite"/>
    </source>
</evidence>
<organism evidence="2 3">
    <name type="scientific">Aureobasidium pullulans EXF-150</name>
    <dbReference type="NCBI Taxonomy" id="1043002"/>
    <lineage>
        <taxon>Eukaryota</taxon>
        <taxon>Fungi</taxon>
        <taxon>Dikarya</taxon>
        <taxon>Ascomycota</taxon>
        <taxon>Pezizomycotina</taxon>
        <taxon>Dothideomycetes</taxon>
        <taxon>Dothideomycetidae</taxon>
        <taxon>Dothideales</taxon>
        <taxon>Saccotheciaceae</taxon>
        <taxon>Aureobasidium</taxon>
    </lineage>
</organism>
<dbReference type="HOGENOM" id="CLU_776088_0_0_1"/>
<reference evidence="2 3" key="1">
    <citation type="journal article" date="2014" name="BMC Genomics">
        <title>Genome sequencing of four Aureobasidium pullulans varieties: biotechnological potential, stress tolerance, and description of new species.</title>
        <authorList>
            <person name="Gostin Ar C."/>
            <person name="Ohm R.A."/>
            <person name="Kogej T."/>
            <person name="Sonjak S."/>
            <person name="Turk M."/>
            <person name="Zajc J."/>
            <person name="Zalar P."/>
            <person name="Grube M."/>
            <person name="Sun H."/>
            <person name="Han J."/>
            <person name="Sharma A."/>
            <person name="Chiniquy J."/>
            <person name="Ngan C.Y."/>
            <person name="Lipzen A."/>
            <person name="Barry K."/>
            <person name="Grigoriev I.V."/>
            <person name="Gunde-Cimerman N."/>
        </authorList>
    </citation>
    <scope>NUCLEOTIDE SEQUENCE [LARGE SCALE GENOMIC DNA]</scope>
    <source>
        <strain evidence="2 3">EXF-150</strain>
    </source>
</reference>
<gene>
    <name evidence="2" type="ORF">M438DRAFT_173949</name>
</gene>
<feature type="compositionally biased region" description="Polar residues" evidence="1">
    <location>
        <begin position="101"/>
        <end position="113"/>
    </location>
</feature>
<dbReference type="GeneID" id="40741457"/>
<dbReference type="Proteomes" id="UP000030706">
    <property type="component" value="Unassembled WGS sequence"/>
</dbReference>
<keyword evidence="3" id="KW-1185">Reference proteome</keyword>
<dbReference type="OrthoDB" id="1044435at2759"/>
<dbReference type="EMBL" id="KL584978">
    <property type="protein sequence ID" value="KEQ86297.1"/>
    <property type="molecule type" value="Genomic_DNA"/>
</dbReference>
<proteinExistence type="predicted"/>
<evidence type="ECO:0000313" key="2">
    <source>
        <dbReference type="EMBL" id="KEQ86297.1"/>
    </source>
</evidence>
<dbReference type="RefSeq" id="XP_029762484.1">
    <property type="nucleotide sequence ID" value="XM_029899151.1"/>
</dbReference>
<sequence>MADPAPPISTIRQRSKSLGAFEVKMGPKNHSTALIFARECTPPVDNSLGTSRCACGRLLPAFASELQQSLNFETPAADVRSFEHGEAQVSAGAEEQDEDNTQSGMIMQKQSSSTEEEDVENDGLNAKDVQAWINETGNDTEESDTPSFHTCHEEIEDDTTTALPTISPSHPPLPSPNRLTSTYLPFHSHLALSNHLSPSKIFHHLTAATPFFLHGTLQLPSTLSHILGIRLPSILRRLTPAVLLDHTTTVDTQSLLPSLVEVGMMSAYQEVQGLLFFPSFSSNTAVPISIATLINDFYKVHEKCEMKKAHLEIEDSRGRRQRISAWAWISNETGVEERWTLEEFIAGDITGFGAMEW</sequence>
<accession>A0A074XWK9</accession>
<feature type="region of interest" description="Disordered" evidence="1">
    <location>
        <begin position="85"/>
        <end position="124"/>
    </location>
</feature>
<name>A0A074XWK9_AURPU</name>